<feature type="transmembrane region" description="Helical" evidence="1">
    <location>
        <begin position="107"/>
        <end position="128"/>
    </location>
</feature>
<dbReference type="NCBIfam" id="TIGR04086">
    <property type="entry name" value="TIGR04086_membr"/>
    <property type="match status" value="1"/>
</dbReference>
<dbReference type="RefSeq" id="WP_377568966.1">
    <property type="nucleotide sequence ID" value="NZ_JBHTJZ010000073.1"/>
</dbReference>
<feature type="transmembrane region" description="Helical" evidence="1">
    <location>
        <begin position="51"/>
        <end position="70"/>
    </location>
</feature>
<proteinExistence type="predicted"/>
<evidence type="ECO:0000256" key="1">
    <source>
        <dbReference type="SAM" id="Phobius"/>
    </source>
</evidence>
<dbReference type="Pfam" id="PF12670">
    <property type="entry name" value="DUF3792"/>
    <property type="match status" value="1"/>
</dbReference>
<name>A0ABW3HXR3_9BACL</name>
<comment type="caution">
    <text evidence="2">The sequence shown here is derived from an EMBL/GenBank/DDBJ whole genome shotgun (WGS) entry which is preliminary data.</text>
</comment>
<feature type="transmembrane region" description="Helical" evidence="1">
    <location>
        <begin position="82"/>
        <end position="101"/>
    </location>
</feature>
<organism evidence="2 3">
    <name type="scientific">Paenibacillus chungangensis</name>
    <dbReference type="NCBI Taxonomy" id="696535"/>
    <lineage>
        <taxon>Bacteria</taxon>
        <taxon>Bacillati</taxon>
        <taxon>Bacillota</taxon>
        <taxon>Bacilli</taxon>
        <taxon>Bacillales</taxon>
        <taxon>Paenibacillaceae</taxon>
        <taxon>Paenibacillus</taxon>
    </lineage>
</organism>
<dbReference type="EMBL" id="JBHTJZ010000073">
    <property type="protein sequence ID" value="MFD0962356.1"/>
    <property type="molecule type" value="Genomic_DNA"/>
</dbReference>
<sequence>MNSVKQSQPQQAPIIVMPMLAGLAYALIWLAAGALLLSLLLHLTAMKESELGTYAMIVHGCSSLVGGFTCGKRSFRRGWYNGAMLGVLYGMIVIIVSFLAVNASFSLHSFIMLGVVLLAGALGGMVGVNMSR</sequence>
<evidence type="ECO:0000313" key="2">
    <source>
        <dbReference type="EMBL" id="MFD0962356.1"/>
    </source>
</evidence>
<reference evidence="3" key="1">
    <citation type="journal article" date="2019" name="Int. J. Syst. Evol. Microbiol.">
        <title>The Global Catalogue of Microorganisms (GCM) 10K type strain sequencing project: providing services to taxonomists for standard genome sequencing and annotation.</title>
        <authorList>
            <consortium name="The Broad Institute Genomics Platform"/>
            <consortium name="The Broad Institute Genome Sequencing Center for Infectious Disease"/>
            <person name="Wu L."/>
            <person name="Ma J."/>
        </authorList>
    </citation>
    <scope>NUCLEOTIDE SEQUENCE [LARGE SCALE GENOMIC DNA]</scope>
    <source>
        <strain evidence="3">CCUG 59129</strain>
    </source>
</reference>
<dbReference type="InterPro" id="IPR023804">
    <property type="entry name" value="DUF3792_TM"/>
</dbReference>
<protein>
    <submittedName>
        <fullName evidence="2">TIGR04086 family membrane protein</fullName>
    </submittedName>
</protein>
<evidence type="ECO:0000313" key="3">
    <source>
        <dbReference type="Proteomes" id="UP001596989"/>
    </source>
</evidence>
<keyword evidence="1" id="KW-1133">Transmembrane helix</keyword>
<dbReference type="Proteomes" id="UP001596989">
    <property type="component" value="Unassembled WGS sequence"/>
</dbReference>
<gene>
    <name evidence="2" type="ORF">ACFQ2I_23725</name>
</gene>
<accession>A0ABW3HXR3</accession>
<feature type="transmembrane region" description="Helical" evidence="1">
    <location>
        <begin position="12"/>
        <end position="45"/>
    </location>
</feature>
<keyword evidence="1" id="KW-0472">Membrane</keyword>
<keyword evidence="1" id="KW-0812">Transmembrane</keyword>
<keyword evidence="3" id="KW-1185">Reference proteome</keyword>